<comment type="caution">
    <text evidence="1">The sequence shown here is derived from an EMBL/GenBank/DDBJ whole genome shotgun (WGS) entry which is preliminary data.</text>
</comment>
<evidence type="ECO:0000313" key="2">
    <source>
        <dbReference type="Proteomes" id="UP001164250"/>
    </source>
</evidence>
<gene>
    <name evidence="1" type="ORF">Patl1_07832</name>
</gene>
<evidence type="ECO:0000313" key="1">
    <source>
        <dbReference type="EMBL" id="KAJ0087343.1"/>
    </source>
</evidence>
<reference evidence="2" key="1">
    <citation type="journal article" date="2023" name="G3 (Bethesda)">
        <title>Genome assembly and association tests identify interacting loci associated with vigor, precocity, and sex in interspecific pistachio rootstocks.</title>
        <authorList>
            <person name="Palmer W."/>
            <person name="Jacygrad E."/>
            <person name="Sagayaradj S."/>
            <person name="Cavanaugh K."/>
            <person name="Han R."/>
            <person name="Bertier L."/>
            <person name="Beede B."/>
            <person name="Kafkas S."/>
            <person name="Golino D."/>
            <person name="Preece J."/>
            <person name="Michelmore R."/>
        </authorList>
    </citation>
    <scope>NUCLEOTIDE SEQUENCE [LARGE SCALE GENOMIC DNA]</scope>
</reference>
<dbReference type="Proteomes" id="UP001164250">
    <property type="component" value="Chromosome 10"/>
</dbReference>
<keyword evidence="2" id="KW-1185">Reference proteome</keyword>
<name>A0ACC1AL22_9ROSI</name>
<organism evidence="1 2">
    <name type="scientific">Pistacia atlantica</name>
    <dbReference type="NCBI Taxonomy" id="434234"/>
    <lineage>
        <taxon>Eukaryota</taxon>
        <taxon>Viridiplantae</taxon>
        <taxon>Streptophyta</taxon>
        <taxon>Embryophyta</taxon>
        <taxon>Tracheophyta</taxon>
        <taxon>Spermatophyta</taxon>
        <taxon>Magnoliopsida</taxon>
        <taxon>eudicotyledons</taxon>
        <taxon>Gunneridae</taxon>
        <taxon>Pentapetalae</taxon>
        <taxon>rosids</taxon>
        <taxon>malvids</taxon>
        <taxon>Sapindales</taxon>
        <taxon>Anacardiaceae</taxon>
        <taxon>Pistacia</taxon>
    </lineage>
</organism>
<proteinExistence type="predicted"/>
<dbReference type="EMBL" id="CM047906">
    <property type="protein sequence ID" value="KAJ0087343.1"/>
    <property type="molecule type" value="Genomic_DNA"/>
</dbReference>
<protein>
    <submittedName>
        <fullName evidence="1">Uncharacterized protein</fullName>
    </submittedName>
</protein>
<accession>A0ACC1AL22</accession>
<sequence length="102" mass="11926">MDDILRGINRVKKRWEIDKFLQGMHRINNTKFWGDPFPFFTEQRTITRPQLMPKLWDAQASKLVRRPDGHHGKVTTLSWNLRSGHILTSAGFENSIINHDGT</sequence>